<feature type="transmembrane region" description="Helical" evidence="1">
    <location>
        <begin position="6"/>
        <end position="25"/>
    </location>
</feature>
<sequence length="63" mass="6563">MSQPYMLLNLTVPVALVLLLGSVVLGGLADRTRRRSLVIASAVCGVPAVLMGVLSYLLGLTIP</sequence>
<proteinExistence type="predicted"/>
<feature type="transmembrane region" description="Helical" evidence="1">
    <location>
        <begin position="37"/>
        <end position="58"/>
    </location>
</feature>
<dbReference type="EMBL" id="JASNGB010000008">
    <property type="protein sequence ID" value="MDL2342961.1"/>
    <property type="molecule type" value="Genomic_DNA"/>
</dbReference>
<comment type="caution">
    <text evidence="2">The sequence shown here is derived from an EMBL/GenBank/DDBJ whole genome shotgun (WGS) entry which is preliminary data.</text>
</comment>
<dbReference type="Proteomes" id="UP001302059">
    <property type="component" value="Unassembled WGS sequence"/>
</dbReference>
<keyword evidence="1" id="KW-0472">Membrane</keyword>
<keyword evidence="3" id="KW-1185">Reference proteome</keyword>
<dbReference type="InterPro" id="IPR036259">
    <property type="entry name" value="MFS_trans_sf"/>
</dbReference>
<accession>A0ABT7JD30</accession>
<evidence type="ECO:0008006" key="4">
    <source>
        <dbReference type="Google" id="ProtNLM"/>
    </source>
</evidence>
<dbReference type="SUPFAM" id="SSF103473">
    <property type="entry name" value="MFS general substrate transporter"/>
    <property type="match status" value="1"/>
</dbReference>
<name>A0ABT7JD30_9DEIO</name>
<organism evidence="2 3">
    <name type="scientific">Deinococcus rhizophilus</name>
    <dbReference type="NCBI Taxonomy" id="3049544"/>
    <lineage>
        <taxon>Bacteria</taxon>
        <taxon>Thermotogati</taxon>
        <taxon>Deinococcota</taxon>
        <taxon>Deinococci</taxon>
        <taxon>Deinococcales</taxon>
        <taxon>Deinococcaceae</taxon>
        <taxon>Deinococcus</taxon>
    </lineage>
</organism>
<evidence type="ECO:0000313" key="2">
    <source>
        <dbReference type="EMBL" id="MDL2342961.1"/>
    </source>
</evidence>
<evidence type="ECO:0000256" key="1">
    <source>
        <dbReference type="SAM" id="Phobius"/>
    </source>
</evidence>
<keyword evidence="1" id="KW-1133">Transmembrane helix</keyword>
<evidence type="ECO:0000313" key="3">
    <source>
        <dbReference type="Proteomes" id="UP001302059"/>
    </source>
</evidence>
<gene>
    <name evidence="2" type="ORF">QOL99_02230</name>
</gene>
<reference evidence="2 3" key="1">
    <citation type="submission" date="2023-05" db="EMBL/GenBank/DDBJ databases">
        <authorList>
            <person name="Gao F."/>
        </authorList>
    </citation>
    <scope>NUCLEOTIDE SEQUENCE [LARGE SCALE GENOMIC DNA]</scope>
    <source>
        <strain evidence="2 3">MIMF12</strain>
    </source>
</reference>
<protein>
    <recommendedName>
        <fullName evidence="4">Major facilitator superfamily (MFS) profile domain-containing protein</fullName>
    </recommendedName>
</protein>
<keyword evidence="1" id="KW-0812">Transmembrane</keyword>
<dbReference type="RefSeq" id="WP_285520990.1">
    <property type="nucleotide sequence ID" value="NZ_JASNGB010000008.1"/>
</dbReference>